<evidence type="ECO:0000256" key="1">
    <source>
        <dbReference type="ARBA" id="ARBA00004225"/>
    </source>
</evidence>
<evidence type="ECO:0000256" key="13">
    <source>
        <dbReference type="ARBA" id="ARBA00023128"/>
    </source>
</evidence>
<protein>
    <recommendedName>
        <fullName evidence="4 16">NADH-ubiquinone oxidoreductase chain 4</fullName>
        <ecNumber evidence="3 16">7.1.1.2</ecNumber>
    </recommendedName>
</protein>
<evidence type="ECO:0000256" key="5">
    <source>
        <dbReference type="ARBA" id="ARBA00022448"/>
    </source>
</evidence>
<keyword evidence="12 16" id="KW-0830">Ubiquinone</keyword>
<feature type="transmembrane region" description="Helical" evidence="16">
    <location>
        <begin position="88"/>
        <end position="109"/>
    </location>
</feature>
<accession>E2DYW6</accession>
<comment type="subcellular location">
    <subcellularLocation>
        <location evidence="1 16">Mitochondrion membrane</location>
        <topology evidence="1 16">Multi-pass membrane protein</topology>
    </subcellularLocation>
</comment>
<feature type="transmembrane region" description="Helical" evidence="16">
    <location>
        <begin position="251"/>
        <end position="273"/>
    </location>
</feature>
<dbReference type="GO" id="GO:0042773">
    <property type="term" value="P:ATP synthesis coupled electron transport"/>
    <property type="evidence" value="ECO:0007669"/>
    <property type="project" value="InterPro"/>
</dbReference>
<keyword evidence="8" id="KW-1278">Translocase</keyword>
<evidence type="ECO:0000256" key="2">
    <source>
        <dbReference type="ARBA" id="ARBA00009025"/>
    </source>
</evidence>
<dbReference type="EMBL" id="GU269271">
    <property type="protein sequence ID" value="ADB03055.1"/>
    <property type="molecule type" value="Genomic_DNA"/>
</dbReference>
<feature type="transmembrane region" description="Helical" evidence="16">
    <location>
        <begin position="312"/>
        <end position="331"/>
    </location>
</feature>
<evidence type="ECO:0000256" key="14">
    <source>
        <dbReference type="ARBA" id="ARBA00023136"/>
    </source>
</evidence>
<comment type="catalytic activity">
    <reaction evidence="15 16">
        <text>a ubiquinone + NADH + 5 H(+)(in) = a ubiquinol + NAD(+) + 4 H(+)(out)</text>
        <dbReference type="Rhea" id="RHEA:29091"/>
        <dbReference type="Rhea" id="RHEA-COMP:9565"/>
        <dbReference type="Rhea" id="RHEA-COMP:9566"/>
        <dbReference type="ChEBI" id="CHEBI:15378"/>
        <dbReference type="ChEBI" id="CHEBI:16389"/>
        <dbReference type="ChEBI" id="CHEBI:17976"/>
        <dbReference type="ChEBI" id="CHEBI:57540"/>
        <dbReference type="ChEBI" id="CHEBI:57945"/>
        <dbReference type="EC" id="7.1.1.2"/>
    </reaction>
</comment>
<gene>
    <name evidence="18" type="primary">nad4</name>
</gene>
<evidence type="ECO:0000256" key="3">
    <source>
        <dbReference type="ARBA" id="ARBA00012944"/>
    </source>
</evidence>
<keyword evidence="10 16" id="KW-1133">Transmembrane helix</keyword>
<evidence type="ECO:0000256" key="12">
    <source>
        <dbReference type="ARBA" id="ARBA00023075"/>
    </source>
</evidence>
<dbReference type="InterPro" id="IPR003918">
    <property type="entry name" value="NADH_UbQ_OxRdtase"/>
</dbReference>
<evidence type="ECO:0000256" key="9">
    <source>
        <dbReference type="ARBA" id="ARBA00022982"/>
    </source>
</evidence>
<evidence type="ECO:0000256" key="15">
    <source>
        <dbReference type="ARBA" id="ARBA00049551"/>
    </source>
</evidence>
<keyword evidence="9 16" id="KW-0249">Electron transport</keyword>
<dbReference type="GO" id="GO:0008137">
    <property type="term" value="F:NADH dehydrogenase (ubiquinone) activity"/>
    <property type="evidence" value="ECO:0007669"/>
    <property type="project" value="UniProtKB-UniRule"/>
</dbReference>
<dbReference type="AlphaFoldDB" id="E2DYW6"/>
<dbReference type="GO" id="GO:0031966">
    <property type="term" value="C:mitochondrial membrane"/>
    <property type="evidence" value="ECO:0007669"/>
    <property type="project" value="UniProtKB-SubCell"/>
</dbReference>
<feature type="transmembrane region" description="Helical" evidence="16">
    <location>
        <begin position="189"/>
        <end position="211"/>
    </location>
</feature>
<name>E2DYW6_9BIVA</name>
<reference evidence="18" key="1">
    <citation type="journal article" date="2010" name="Genome">
        <title>The mitogenome of Paphia euglypta (Bivalvia: Veneridae) and comparative mitogenomic analyses of three venerids.</title>
        <authorList>
            <person name="Xu X."/>
            <person name="Wu X."/>
            <person name="Yu Z."/>
        </authorList>
    </citation>
    <scope>NUCLEOTIDE SEQUENCE</scope>
    <source>
        <tissue evidence="18">Adductor muscle</tissue>
    </source>
</reference>
<dbReference type="PANTHER" id="PTHR43507:SF20">
    <property type="entry name" value="NADH-UBIQUINONE OXIDOREDUCTASE CHAIN 4"/>
    <property type="match status" value="1"/>
</dbReference>
<dbReference type="InterPro" id="IPR001750">
    <property type="entry name" value="ND/Mrp_TM"/>
</dbReference>
<dbReference type="GO" id="GO:0003954">
    <property type="term" value="F:NADH dehydrogenase activity"/>
    <property type="evidence" value="ECO:0007669"/>
    <property type="project" value="TreeGrafter"/>
</dbReference>
<feature type="transmembrane region" description="Helical" evidence="16">
    <location>
        <begin position="428"/>
        <end position="450"/>
    </location>
</feature>
<feature type="domain" description="NADH:quinone oxidoreductase/Mrp antiporter transmembrane" evidence="17">
    <location>
        <begin position="110"/>
        <end position="390"/>
    </location>
</feature>
<evidence type="ECO:0000256" key="4">
    <source>
        <dbReference type="ARBA" id="ARBA00021006"/>
    </source>
</evidence>
<geneLocation type="mitochondrion" evidence="18"/>
<dbReference type="GO" id="GO:0048039">
    <property type="term" value="F:ubiquinone binding"/>
    <property type="evidence" value="ECO:0007669"/>
    <property type="project" value="TreeGrafter"/>
</dbReference>
<dbReference type="PRINTS" id="PR01437">
    <property type="entry name" value="NUOXDRDTASE4"/>
</dbReference>
<keyword evidence="5 16" id="KW-0813">Transport</keyword>
<proteinExistence type="inferred from homology"/>
<evidence type="ECO:0000256" key="6">
    <source>
        <dbReference type="ARBA" id="ARBA00022660"/>
    </source>
</evidence>
<evidence type="ECO:0000256" key="11">
    <source>
        <dbReference type="ARBA" id="ARBA00023027"/>
    </source>
</evidence>
<organism evidence="18">
    <name type="scientific">Paphia euglypta</name>
    <dbReference type="NCBI Taxonomy" id="345428"/>
    <lineage>
        <taxon>Eukaryota</taxon>
        <taxon>Metazoa</taxon>
        <taxon>Spiralia</taxon>
        <taxon>Lophotrochozoa</taxon>
        <taxon>Mollusca</taxon>
        <taxon>Bivalvia</taxon>
        <taxon>Autobranchia</taxon>
        <taxon>Heteroconchia</taxon>
        <taxon>Euheterodonta</taxon>
        <taxon>Imparidentia</taxon>
        <taxon>Neoheterodontei</taxon>
        <taxon>Venerida</taxon>
        <taxon>Veneroidea</taxon>
        <taxon>Veneridae</taxon>
        <taxon>Paphia</taxon>
    </lineage>
</organism>
<feature type="transmembrane region" description="Helical" evidence="16">
    <location>
        <begin position="343"/>
        <end position="364"/>
    </location>
</feature>
<evidence type="ECO:0000256" key="7">
    <source>
        <dbReference type="ARBA" id="ARBA00022692"/>
    </source>
</evidence>
<comment type="similarity">
    <text evidence="2 16">Belongs to the complex I subunit 4 family.</text>
</comment>
<keyword evidence="11 16" id="KW-0520">NAD</keyword>
<feature type="transmembrane region" description="Helical" evidence="16">
    <location>
        <begin position="223"/>
        <end position="245"/>
    </location>
</feature>
<feature type="transmembrane region" description="Helical" evidence="16">
    <location>
        <begin position="280"/>
        <end position="300"/>
    </location>
</feature>
<feature type="transmembrane region" description="Helical" evidence="16">
    <location>
        <begin position="58"/>
        <end position="76"/>
    </location>
</feature>
<keyword evidence="13 16" id="KW-0496">Mitochondrion</keyword>
<dbReference type="EC" id="7.1.1.2" evidence="3 16"/>
<evidence type="ECO:0000256" key="10">
    <source>
        <dbReference type="ARBA" id="ARBA00022989"/>
    </source>
</evidence>
<feature type="transmembrane region" description="Helical" evidence="16">
    <location>
        <begin position="147"/>
        <end position="169"/>
    </location>
</feature>
<keyword evidence="6 16" id="KW-0679">Respiratory chain</keyword>
<evidence type="ECO:0000259" key="17">
    <source>
        <dbReference type="Pfam" id="PF00361"/>
    </source>
</evidence>
<evidence type="ECO:0000313" key="18">
    <source>
        <dbReference type="EMBL" id="ADB03055.1"/>
    </source>
</evidence>
<evidence type="ECO:0000256" key="16">
    <source>
        <dbReference type="RuleBase" id="RU003297"/>
    </source>
</evidence>
<dbReference type="PANTHER" id="PTHR43507">
    <property type="entry name" value="NADH-UBIQUINONE OXIDOREDUCTASE CHAIN 4"/>
    <property type="match status" value="1"/>
</dbReference>
<keyword evidence="7 16" id="KW-0812">Transmembrane</keyword>
<comment type="function">
    <text evidence="16">Core subunit of the mitochondrial membrane respiratory chain NADH dehydrogenase (Complex I) which catalyzes electron transfer from NADH through the respiratory chain, using ubiquinone as an electron acceptor. Essential for the catalytic activity and assembly of complex I.</text>
</comment>
<feature type="transmembrane region" description="Helical" evidence="16">
    <location>
        <begin position="115"/>
        <end position="135"/>
    </location>
</feature>
<evidence type="ECO:0000256" key="8">
    <source>
        <dbReference type="ARBA" id="ARBA00022967"/>
    </source>
</evidence>
<keyword evidence="14 16" id="KW-0472">Membrane</keyword>
<feature type="transmembrane region" description="Helical" evidence="16">
    <location>
        <begin position="384"/>
        <end position="408"/>
    </location>
</feature>
<sequence length="451" mass="50373">MSYMLIVSMTCVLWAFVFENVGWTVLVLSVSVLASIVVMPGYNYTLVSEWIGMDEMSLLMIVLCILVTMISLVSSCKDIKSGSSLKMGGFSIEEMVFLICLGSFFFFQSCSWMDFYFFFEFTLIPTFFLILKWGYRPERLQAASYMMLYTVSSSLPLFMGLMWMWSYAGSDNMLLAKMNSSFRLVDMEWPWLIMSLGFLVKLPVYGVHGWLPKAHVEAPLSGSMLLAGILLKFGGYGLIRFMWLVEISSSMITQLVLIVSLWGGVLSGLICMCQSDMKSLIAYSSIGHMGMSLGSLLSFYSVGKMSCVCVMFAHGLCSPILFSLAASSYDICGSRNVLLGRGVLRIFPVFSVLWFLFCILNMGVPPSLNFYSEVFCVGSLMWSNFLFGMLGGLMCFISGCYCLILFGLVSHGGFSMVENSNTNLSIRYVFSSVFIMVVLFFGGFCLDVFMV</sequence>
<dbReference type="Pfam" id="PF00361">
    <property type="entry name" value="Proton_antipo_M"/>
    <property type="match status" value="1"/>
</dbReference>
<dbReference type="GO" id="GO:0015990">
    <property type="term" value="P:electron transport coupled proton transport"/>
    <property type="evidence" value="ECO:0007669"/>
    <property type="project" value="TreeGrafter"/>
</dbReference>